<name>A0AA97H1X2_9FIRM</name>
<dbReference type="Gene3D" id="1.10.10.60">
    <property type="entry name" value="Homeodomain-like"/>
    <property type="match status" value="2"/>
</dbReference>
<evidence type="ECO:0000256" key="2">
    <source>
        <dbReference type="ARBA" id="ARBA00023125"/>
    </source>
</evidence>
<organism evidence="5 6">
    <name type="scientific">Caproicibacterium argilliputei</name>
    <dbReference type="NCBI Taxonomy" id="3030016"/>
    <lineage>
        <taxon>Bacteria</taxon>
        <taxon>Bacillati</taxon>
        <taxon>Bacillota</taxon>
        <taxon>Clostridia</taxon>
        <taxon>Eubacteriales</taxon>
        <taxon>Oscillospiraceae</taxon>
        <taxon>Caproicibacterium</taxon>
    </lineage>
</organism>
<keyword evidence="2" id="KW-0238">DNA-binding</keyword>
<keyword evidence="6" id="KW-1185">Reference proteome</keyword>
<dbReference type="PRINTS" id="PR00032">
    <property type="entry name" value="HTHARAC"/>
</dbReference>
<dbReference type="PANTHER" id="PTHR43280:SF2">
    <property type="entry name" value="HTH-TYPE TRANSCRIPTIONAL REGULATOR EXSA"/>
    <property type="match status" value="1"/>
</dbReference>
<dbReference type="GO" id="GO:0043565">
    <property type="term" value="F:sequence-specific DNA binding"/>
    <property type="evidence" value="ECO:0007669"/>
    <property type="project" value="InterPro"/>
</dbReference>
<reference evidence="6" key="3">
    <citation type="submission" date="2024-06" db="EMBL/GenBank/DDBJ databases">
        <authorList>
            <person name="Zeng C."/>
        </authorList>
    </citation>
    <scope>NUCLEOTIDE SEQUENCE [LARGE SCALE GENOMIC DNA]</scope>
    <source>
        <strain evidence="6">ZCY20-5</strain>
    </source>
</reference>
<accession>A0AA97H1X2</accession>
<keyword evidence="1" id="KW-0805">Transcription regulation</keyword>
<dbReference type="InterPro" id="IPR037923">
    <property type="entry name" value="HTH-like"/>
</dbReference>
<dbReference type="Pfam" id="PF12833">
    <property type="entry name" value="HTH_18"/>
    <property type="match status" value="1"/>
</dbReference>
<dbReference type="InterPro" id="IPR009057">
    <property type="entry name" value="Homeodomain-like_sf"/>
</dbReference>
<gene>
    <name evidence="5" type="ORF">PXC00_03425</name>
</gene>
<dbReference type="PROSITE" id="PS01124">
    <property type="entry name" value="HTH_ARAC_FAMILY_2"/>
    <property type="match status" value="1"/>
</dbReference>
<evidence type="ECO:0000313" key="5">
    <source>
        <dbReference type="EMBL" id="WOC32941.1"/>
    </source>
</evidence>
<evidence type="ECO:0000259" key="4">
    <source>
        <dbReference type="PROSITE" id="PS01124"/>
    </source>
</evidence>
<evidence type="ECO:0000256" key="3">
    <source>
        <dbReference type="ARBA" id="ARBA00023163"/>
    </source>
</evidence>
<dbReference type="InterPro" id="IPR003313">
    <property type="entry name" value="AraC-bd"/>
</dbReference>
<dbReference type="GO" id="GO:0003700">
    <property type="term" value="F:DNA-binding transcription factor activity"/>
    <property type="evidence" value="ECO:0007669"/>
    <property type="project" value="InterPro"/>
</dbReference>
<dbReference type="AlphaFoldDB" id="A0AA97H1X2"/>
<keyword evidence="3" id="KW-0804">Transcription</keyword>
<dbReference type="InterPro" id="IPR014710">
    <property type="entry name" value="RmlC-like_jellyroll"/>
</dbReference>
<dbReference type="InterPro" id="IPR020449">
    <property type="entry name" value="Tscrpt_reg_AraC-type_HTH"/>
</dbReference>
<sequence>MIENLDGIFETVNFQKSKGILIHHLDYFEDFPAHWHTPLEIIRDTRNWYQITSNEETCELREGDIALIRPGTIHALHAPQQGSRTIFLADISFFSHVSNLETLLALLPPVSVVTAAKDAELHRRMSDLLDRIEEEYANAASFYEGCICGLLIELLGLLGRCRFAAGTQTDTGSAQSCRYAERMLRVCSYLNEHCTEELSLAQAAELAGFSKYHFARLFKEFAHTSFYKYLNKKRISHAEQLLSNPDYSVTEVALHSGFSSLPAFIRMFKQLKGCTPTAFRTLYSLDCMNRVAPKTPPTPQKTSAG</sequence>
<feature type="domain" description="HTH araC/xylS-type" evidence="4">
    <location>
        <begin position="184"/>
        <end position="282"/>
    </location>
</feature>
<dbReference type="Proteomes" id="UP001300604">
    <property type="component" value="Chromosome"/>
</dbReference>
<dbReference type="InterPro" id="IPR018060">
    <property type="entry name" value="HTH_AraC"/>
</dbReference>
<reference evidence="5 6" key="2">
    <citation type="submission" date="2024-06" db="EMBL/GenBank/DDBJ databases">
        <title>Caproicibacterium argilliputei sp. nov, a novel caproic acid producing anaerobic bacterium isolated from pit mud.</title>
        <authorList>
            <person name="Xia S."/>
        </authorList>
    </citation>
    <scope>NUCLEOTIDE SEQUENCE [LARGE SCALE GENOMIC DNA]</scope>
    <source>
        <strain evidence="5 6">ZCY20-5</strain>
    </source>
</reference>
<reference evidence="6" key="1">
    <citation type="submission" date="2024-06" db="EMBL/GenBank/DDBJ databases">
        <title>Caproicibacterium argilliputei sp. nov, a novel caproic acid producing anaerobic bacterium isolated from pit mud.</title>
        <authorList>
            <person name="Zeng C."/>
        </authorList>
    </citation>
    <scope>NUCLEOTIDE SEQUENCE [LARGE SCALE GENOMIC DNA]</scope>
    <source>
        <strain evidence="6">ZCY20-5</strain>
    </source>
</reference>
<dbReference type="CDD" id="cd02208">
    <property type="entry name" value="cupin_RmlC-like"/>
    <property type="match status" value="1"/>
</dbReference>
<proteinExistence type="predicted"/>
<dbReference type="EMBL" id="CP135996">
    <property type="protein sequence ID" value="WOC32941.1"/>
    <property type="molecule type" value="Genomic_DNA"/>
</dbReference>
<protein>
    <submittedName>
        <fullName evidence="5">AraC family transcriptional regulator</fullName>
    </submittedName>
</protein>
<dbReference type="PROSITE" id="PS00041">
    <property type="entry name" value="HTH_ARAC_FAMILY_1"/>
    <property type="match status" value="1"/>
</dbReference>
<dbReference type="InterPro" id="IPR018062">
    <property type="entry name" value="HTH_AraC-typ_CS"/>
</dbReference>
<evidence type="ECO:0000256" key="1">
    <source>
        <dbReference type="ARBA" id="ARBA00023015"/>
    </source>
</evidence>
<dbReference type="Gene3D" id="2.60.120.10">
    <property type="entry name" value="Jelly Rolls"/>
    <property type="match status" value="1"/>
</dbReference>
<dbReference type="KEGG" id="carl:PXC00_03425"/>
<evidence type="ECO:0000313" key="6">
    <source>
        <dbReference type="Proteomes" id="UP001300604"/>
    </source>
</evidence>
<dbReference type="SUPFAM" id="SSF46689">
    <property type="entry name" value="Homeodomain-like"/>
    <property type="match status" value="2"/>
</dbReference>
<dbReference type="RefSeq" id="WP_275846712.1">
    <property type="nucleotide sequence ID" value="NZ_CP135996.1"/>
</dbReference>
<dbReference type="SMART" id="SM00342">
    <property type="entry name" value="HTH_ARAC"/>
    <property type="match status" value="1"/>
</dbReference>
<dbReference type="SUPFAM" id="SSF51215">
    <property type="entry name" value="Regulatory protein AraC"/>
    <property type="match status" value="1"/>
</dbReference>
<dbReference type="Pfam" id="PF02311">
    <property type="entry name" value="AraC_binding"/>
    <property type="match status" value="1"/>
</dbReference>
<dbReference type="PANTHER" id="PTHR43280">
    <property type="entry name" value="ARAC-FAMILY TRANSCRIPTIONAL REGULATOR"/>
    <property type="match status" value="1"/>
</dbReference>